<sequence length="26" mass="3008">MKWTNYYNIDPVIAQAVMTDDYEAVG</sequence>
<feature type="non-terminal residue" evidence="1">
    <location>
        <position position="26"/>
    </location>
</feature>
<evidence type="ECO:0000313" key="1">
    <source>
        <dbReference type="EMBL" id="KKM03583.1"/>
    </source>
</evidence>
<protein>
    <submittedName>
        <fullName evidence="1">Uncharacterized protein</fullName>
    </submittedName>
</protein>
<reference evidence="1" key="1">
    <citation type="journal article" date="2015" name="Nature">
        <title>Complex archaea that bridge the gap between prokaryotes and eukaryotes.</title>
        <authorList>
            <person name="Spang A."/>
            <person name="Saw J.H."/>
            <person name="Jorgensen S.L."/>
            <person name="Zaremba-Niedzwiedzka K."/>
            <person name="Martijn J."/>
            <person name="Lind A.E."/>
            <person name="van Eijk R."/>
            <person name="Schleper C."/>
            <person name="Guy L."/>
            <person name="Ettema T.J."/>
        </authorList>
    </citation>
    <scope>NUCLEOTIDE SEQUENCE</scope>
</reference>
<dbReference type="EMBL" id="LAZR01016652">
    <property type="protein sequence ID" value="KKM03583.1"/>
    <property type="molecule type" value="Genomic_DNA"/>
</dbReference>
<gene>
    <name evidence="1" type="ORF">LCGC14_1773040</name>
</gene>
<comment type="caution">
    <text evidence="1">The sequence shown here is derived from an EMBL/GenBank/DDBJ whole genome shotgun (WGS) entry which is preliminary data.</text>
</comment>
<name>A0A0F9JXC9_9ZZZZ</name>
<proteinExistence type="predicted"/>
<dbReference type="AlphaFoldDB" id="A0A0F9JXC9"/>
<accession>A0A0F9JXC9</accession>
<organism evidence="1">
    <name type="scientific">marine sediment metagenome</name>
    <dbReference type="NCBI Taxonomy" id="412755"/>
    <lineage>
        <taxon>unclassified sequences</taxon>
        <taxon>metagenomes</taxon>
        <taxon>ecological metagenomes</taxon>
    </lineage>
</organism>